<gene>
    <name evidence="1" type="ORF">H0H81_005095</name>
</gene>
<dbReference type="AlphaFoldDB" id="A0A9P7GLV3"/>
<organism evidence="1 2">
    <name type="scientific">Sphagnurus paluster</name>
    <dbReference type="NCBI Taxonomy" id="117069"/>
    <lineage>
        <taxon>Eukaryota</taxon>
        <taxon>Fungi</taxon>
        <taxon>Dikarya</taxon>
        <taxon>Basidiomycota</taxon>
        <taxon>Agaricomycotina</taxon>
        <taxon>Agaricomycetes</taxon>
        <taxon>Agaricomycetidae</taxon>
        <taxon>Agaricales</taxon>
        <taxon>Tricholomatineae</taxon>
        <taxon>Lyophyllaceae</taxon>
        <taxon>Sphagnurus</taxon>
    </lineage>
</organism>
<comment type="caution">
    <text evidence="1">The sequence shown here is derived from an EMBL/GenBank/DDBJ whole genome shotgun (WGS) entry which is preliminary data.</text>
</comment>
<reference evidence="1" key="1">
    <citation type="submission" date="2021-02" db="EMBL/GenBank/DDBJ databases">
        <authorList>
            <person name="Nieuwenhuis M."/>
            <person name="Van De Peppel L.J.J."/>
        </authorList>
    </citation>
    <scope>NUCLEOTIDE SEQUENCE</scope>
    <source>
        <strain evidence="1">D49</strain>
    </source>
</reference>
<dbReference type="EMBL" id="JABCKI010000129">
    <property type="protein sequence ID" value="KAG5652401.1"/>
    <property type="molecule type" value="Genomic_DNA"/>
</dbReference>
<reference evidence="1" key="2">
    <citation type="submission" date="2021-10" db="EMBL/GenBank/DDBJ databases">
        <title>Phylogenomics reveals ancestral predisposition of the termite-cultivated fungus Termitomyces towards a domesticated lifestyle.</title>
        <authorList>
            <person name="Auxier B."/>
            <person name="Grum-Grzhimaylo A."/>
            <person name="Cardenas M.E."/>
            <person name="Lodge J.D."/>
            <person name="Laessoe T."/>
            <person name="Pedersen O."/>
            <person name="Smith M.E."/>
            <person name="Kuyper T.W."/>
            <person name="Franco-Molano E.A."/>
            <person name="Baroni T.J."/>
            <person name="Aanen D.K."/>
        </authorList>
    </citation>
    <scope>NUCLEOTIDE SEQUENCE</scope>
    <source>
        <strain evidence="1">D49</strain>
    </source>
</reference>
<protein>
    <submittedName>
        <fullName evidence="1">Uncharacterized protein</fullName>
    </submittedName>
</protein>
<sequence length="222" mass="25150">MPGKKFVLPFIRPSLRTVQNLLLVFPQRGEGIDIASLGVDGPLPNLRILCIESEDRMTAWIPLLPSLFPNLEELTLRMDEYDPPAYNPDYIASFAQLPNLTSLSTNLELDASAHDRPLGRRRSLAFFARSLGRRIAPTHELIHRCKALRRVDWYITDDTAAFCHQFGAVDIGTAGGKERKFVIGWNWWMSDGFESTRRFPLPEGIVNLDPKTNAKYANHYGP</sequence>
<name>A0A9P7GLV3_9AGAR</name>
<evidence type="ECO:0000313" key="2">
    <source>
        <dbReference type="Proteomes" id="UP000717328"/>
    </source>
</evidence>
<dbReference type="Proteomes" id="UP000717328">
    <property type="component" value="Unassembled WGS sequence"/>
</dbReference>
<keyword evidence="2" id="KW-1185">Reference proteome</keyword>
<dbReference type="OrthoDB" id="10535734at2759"/>
<evidence type="ECO:0000313" key="1">
    <source>
        <dbReference type="EMBL" id="KAG5652401.1"/>
    </source>
</evidence>
<accession>A0A9P7GLV3</accession>
<proteinExistence type="predicted"/>